<protein>
    <submittedName>
        <fullName evidence="2">CoA-binding protein</fullName>
    </submittedName>
</protein>
<dbReference type="Pfam" id="PF13380">
    <property type="entry name" value="CoA_binding_2"/>
    <property type="match status" value="1"/>
</dbReference>
<evidence type="ECO:0000313" key="2">
    <source>
        <dbReference type="EMBL" id="NNF07797.1"/>
    </source>
</evidence>
<dbReference type="AlphaFoldDB" id="A0A7Y2EB39"/>
<dbReference type="PANTHER" id="PTHR33303:SF2">
    <property type="entry name" value="COA-BINDING DOMAIN-CONTAINING PROTEIN"/>
    <property type="match status" value="1"/>
</dbReference>
<dbReference type="PANTHER" id="PTHR33303">
    <property type="entry name" value="CYTOPLASMIC PROTEIN-RELATED"/>
    <property type="match status" value="1"/>
</dbReference>
<proteinExistence type="predicted"/>
<evidence type="ECO:0000259" key="1">
    <source>
        <dbReference type="SMART" id="SM00881"/>
    </source>
</evidence>
<organism evidence="2 3">
    <name type="scientific">Eiseniibacteriota bacterium</name>
    <dbReference type="NCBI Taxonomy" id="2212470"/>
    <lineage>
        <taxon>Bacteria</taxon>
        <taxon>Candidatus Eiseniibacteriota</taxon>
    </lineage>
</organism>
<evidence type="ECO:0000313" key="3">
    <source>
        <dbReference type="Proteomes" id="UP000547674"/>
    </source>
</evidence>
<dbReference type="SMART" id="SM00881">
    <property type="entry name" value="CoA_binding"/>
    <property type="match status" value="1"/>
</dbReference>
<dbReference type="InterPro" id="IPR003781">
    <property type="entry name" value="CoA-bd"/>
</dbReference>
<sequence length="143" mass="15651">MTGRTLSSDADYRELLTQVKRIVVVGLSPKPHRDSHRVSAYLQSVGYQIVPVHPRGGTTLGVPVHTSLTDACRSVLPDLVNVFRRPDALPELMDEALPLGLRNFWLQFGVTHSGAEAQALAAGANLVVDRCLLVEHRRLIGHS</sequence>
<dbReference type="EMBL" id="JABDJR010000548">
    <property type="protein sequence ID" value="NNF07797.1"/>
    <property type="molecule type" value="Genomic_DNA"/>
</dbReference>
<gene>
    <name evidence="2" type="ORF">HKN21_13620</name>
</gene>
<accession>A0A7Y2EB39</accession>
<dbReference type="InterPro" id="IPR036291">
    <property type="entry name" value="NAD(P)-bd_dom_sf"/>
</dbReference>
<dbReference type="Proteomes" id="UP000547674">
    <property type="component" value="Unassembled WGS sequence"/>
</dbReference>
<dbReference type="SUPFAM" id="SSF51735">
    <property type="entry name" value="NAD(P)-binding Rossmann-fold domains"/>
    <property type="match status" value="1"/>
</dbReference>
<name>A0A7Y2EB39_UNCEI</name>
<comment type="caution">
    <text evidence="2">The sequence shown here is derived from an EMBL/GenBank/DDBJ whole genome shotgun (WGS) entry which is preliminary data.</text>
</comment>
<feature type="domain" description="CoA-binding" evidence="1">
    <location>
        <begin position="15"/>
        <end position="110"/>
    </location>
</feature>
<reference evidence="2 3" key="1">
    <citation type="submission" date="2020-03" db="EMBL/GenBank/DDBJ databases">
        <title>Metabolic flexibility allows generalist bacteria to become dominant in a frequently disturbed ecosystem.</title>
        <authorList>
            <person name="Chen Y.-J."/>
            <person name="Leung P.M."/>
            <person name="Bay S.K."/>
            <person name="Hugenholtz P."/>
            <person name="Kessler A.J."/>
            <person name="Shelley G."/>
            <person name="Waite D.W."/>
            <person name="Cook P.L."/>
            <person name="Greening C."/>
        </authorList>
    </citation>
    <scope>NUCLEOTIDE SEQUENCE [LARGE SCALE GENOMIC DNA]</scope>
    <source>
        <strain evidence="2">SS_bin_28</strain>
    </source>
</reference>
<dbReference type="Gene3D" id="3.40.50.720">
    <property type="entry name" value="NAD(P)-binding Rossmann-like Domain"/>
    <property type="match status" value="1"/>
</dbReference>